<feature type="transmembrane region" description="Helical" evidence="1">
    <location>
        <begin position="6"/>
        <end position="27"/>
    </location>
</feature>
<keyword evidence="1" id="KW-0812">Transmembrane</keyword>
<evidence type="ECO:0000256" key="1">
    <source>
        <dbReference type="SAM" id="Phobius"/>
    </source>
</evidence>
<reference evidence="3" key="1">
    <citation type="journal article" date="2021" name="PeerJ">
        <title>Extensive microbial diversity within the chicken gut microbiome revealed by metagenomics and culture.</title>
        <authorList>
            <person name="Gilroy R."/>
            <person name="Ravi A."/>
            <person name="Getino M."/>
            <person name="Pursley I."/>
            <person name="Horton D.L."/>
            <person name="Alikhan N.F."/>
            <person name="Baker D."/>
            <person name="Gharbi K."/>
            <person name="Hall N."/>
            <person name="Watson M."/>
            <person name="Adriaenssens E.M."/>
            <person name="Foster-Nyarko E."/>
            <person name="Jarju S."/>
            <person name="Secka A."/>
            <person name="Antonio M."/>
            <person name="Oren A."/>
            <person name="Chaudhuri R.R."/>
            <person name="La Ragione R."/>
            <person name="Hildebrand F."/>
            <person name="Pallen M.J."/>
        </authorList>
    </citation>
    <scope>NUCLEOTIDE SEQUENCE</scope>
    <source>
        <strain evidence="3">ChiHejej3B27-2180</strain>
    </source>
</reference>
<dbReference type="Proteomes" id="UP000886878">
    <property type="component" value="Unassembled WGS sequence"/>
</dbReference>
<sequence length="278" mass="31078">MNFKKIQWIFLAAFALLDIFLASFVLMNTRFVSMGKQQTASQVVMKEMKNDSITTVNLSGDNRMGYYLAAAKTDDNDELQAHQNQLKDQTPRIVGSNFTSNFETPLRVDKANPQVKLNQVCHNPKLVINGDQYTYNAHLSTSKTIVYTQKMAGQPLMGPAGLLRFRLNDRSEVVGYTQSYLNPGKVLRPRQTTISQKQAVIALYKHNEIPSGSQVQWVDFGYSRLLTSGNHAVYIPTWTASIRAKNTGKKTRCQVNAFTGLVMKNGGQSINSSVTDNN</sequence>
<keyword evidence="1" id="KW-1133">Transmembrane helix</keyword>
<reference evidence="3" key="2">
    <citation type="submission" date="2021-04" db="EMBL/GenBank/DDBJ databases">
        <authorList>
            <person name="Gilroy R."/>
        </authorList>
    </citation>
    <scope>NUCLEOTIDE SEQUENCE</scope>
    <source>
        <strain evidence="3">ChiHejej3B27-2180</strain>
    </source>
</reference>
<name>A0A9D1U2L9_9LACO</name>
<accession>A0A9D1U2L9</accession>
<dbReference type="AlphaFoldDB" id="A0A9D1U2L9"/>
<evidence type="ECO:0000313" key="4">
    <source>
        <dbReference type="Proteomes" id="UP000886878"/>
    </source>
</evidence>
<proteinExistence type="predicted"/>
<keyword evidence="1" id="KW-0472">Membrane</keyword>
<dbReference type="GO" id="GO:0016020">
    <property type="term" value="C:membrane"/>
    <property type="evidence" value="ECO:0007669"/>
    <property type="project" value="InterPro"/>
</dbReference>
<evidence type="ECO:0000259" key="2">
    <source>
        <dbReference type="Pfam" id="PF09648"/>
    </source>
</evidence>
<dbReference type="Pfam" id="PF09648">
    <property type="entry name" value="YycI"/>
    <property type="match status" value="1"/>
</dbReference>
<protein>
    <submittedName>
        <fullName evidence="3">Two-component system regulatory protein YycI</fullName>
    </submittedName>
</protein>
<dbReference type="InterPro" id="IPR018604">
    <property type="entry name" value="YycI-like"/>
</dbReference>
<comment type="caution">
    <text evidence="3">The sequence shown here is derived from an EMBL/GenBank/DDBJ whole genome shotgun (WGS) entry which is preliminary data.</text>
</comment>
<dbReference type="Gene3D" id="2.40.128.690">
    <property type="entry name" value="YycH protein, domain 3-like"/>
    <property type="match status" value="1"/>
</dbReference>
<dbReference type="EMBL" id="DXGK01000019">
    <property type="protein sequence ID" value="HIW69913.1"/>
    <property type="molecule type" value="Genomic_DNA"/>
</dbReference>
<evidence type="ECO:0000313" key="3">
    <source>
        <dbReference type="EMBL" id="HIW69913.1"/>
    </source>
</evidence>
<gene>
    <name evidence="3" type="ORF">H9876_00820</name>
</gene>
<feature type="domain" description="Regulatory protein YycH-like" evidence="2">
    <location>
        <begin position="38"/>
        <end position="258"/>
    </location>
</feature>
<organism evidence="3 4">
    <name type="scientific">Candidatus Limosilactobacillus merdipullorum</name>
    <dbReference type="NCBI Taxonomy" id="2838653"/>
    <lineage>
        <taxon>Bacteria</taxon>
        <taxon>Bacillati</taxon>
        <taxon>Bacillota</taxon>
        <taxon>Bacilli</taxon>
        <taxon>Lactobacillales</taxon>
        <taxon>Lactobacillaceae</taxon>
        <taxon>Limosilactobacillus</taxon>
    </lineage>
</organism>